<proteinExistence type="predicted"/>
<dbReference type="PROSITE" id="PS51173">
    <property type="entry name" value="CBM2"/>
    <property type="match status" value="1"/>
</dbReference>
<dbReference type="InterPro" id="IPR008965">
    <property type="entry name" value="CBM2/CBM3_carb-bd_dom_sf"/>
</dbReference>
<dbReference type="InterPro" id="IPR012291">
    <property type="entry name" value="CBM2_carb-bd_dom_sf"/>
</dbReference>
<organism evidence="8 9">
    <name type="scientific">Virgisporangium ochraceum</name>
    <dbReference type="NCBI Taxonomy" id="65505"/>
    <lineage>
        <taxon>Bacteria</taxon>
        <taxon>Bacillati</taxon>
        <taxon>Actinomycetota</taxon>
        <taxon>Actinomycetes</taxon>
        <taxon>Micromonosporales</taxon>
        <taxon>Micromonosporaceae</taxon>
        <taxon>Virgisporangium</taxon>
    </lineage>
</organism>
<dbReference type="AlphaFoldDB" id="A0A8J3ZYQ3"/>
<dbReference type="SUPFAM" id="SSF49384">
    <property type="entry name" value="Carbohydrate-binding domain"/>
    <property type="match status" value="1"/>
</dbReference>
<protein>
    <recommendedName>
        <fullName evidence="10">Fibronectin type III domain protein</fullName>
    </recommendedName>
</protein>
<dbReference type="Gene3D" id="2.60.40.290">
    <property type="match status" value="1"/>
</dbReference>
<dbReference type="SMART" id="SM00637">
    <property type="entry name" value="CBD_II"/>
    <property type="match status" value="1"/>
</dbReference>
<evidence type="ECO:0000313" key="9">
    <source>
        <dbReference type="Proteomes" id="UP000635606"/>
    </source>
</evidence>
<evidence type="ECO:0008006" key="10">
    <source>
        <dbReference type="Google" id="ProtNLM"/>
    </source>
</evidence>
<dbReference type="GO" id="GO:0004553">
    <property type="term" value="F:hydrolase activity, hydrolyzing O-glycosyl compounds"/>
    <property type="evidence" value="ECO:0007669"/>
    <property type="project" value="InterPro"/>
</dbReference>
<dbReference type="GO" id="GO:0030247">
    <property type="term" value="F:polysaccharide binding"/>
    <property type="evidence" value="ECO:0007669"/>
    <property type="project" value="UniProtKB-UniRule"/>
</dbReference>
<dbReference type="SUPFAM" id="SSF49265">
    <property type="entry name" value="Fibronectin type III"/>
    <property type="match status" value="1"/>
</dbReference>
<dbReference type="InterPro" id="IPR050964">
    <property type="entry name" value="Striated_Muscle_Regulatory"/>
</dbReference>
<feature type="domain" description="Fibronectin type-III" evidence="6">
    <location>
        <begin position="128"/>
        <end position="223"/>
    </location>
</feature>
<dbReference type="InterPro" id="IPR013783">
    <property type="entry name" value="Ig-like_fold"/>
</dbReference>
<keyword evidence="9" id="KW-1185">Reference proteome</keyword>
<accession>A0A8J3ZYQ3</accession>
<keyword evidence="3" id="KW-0326">Glycosidase</keyword>
<keyword evidence="1" id="KW-0677">Repeat</keyword>
<dbReference type="EMBL" id="BOPH01000105">
    <property type="protein sequence ID" value="GIJ72724.1"/>
    <property type="molecule type" value="Genomic_DNA"/>
</dbReference>
<dbReference type="InterPro" id="IPR001919">
    <property type="entry name" value="CBD2"/>
</dbReference>
<dbReference type="PANTHER" id="PTHR13817:SF73">
    <property type="entry name" value="FIBRONECTIN TYPE-III DOMAIN-CONTAINING PROTEIN"/>
    <property type="match status" value="1"/>
</dbReference>
<dbReference type="PANTHER" id="PTHR13817">
    <property type="entry name" value="TITIN"/>
    <property type="match status" value="1"/>
</dbReference>
<dbReference type="CDD" id="cd00063">
    <property type="entry name" value="FN3"/>
    <property type="match status" value="2"/>
</dbReference>
<dbReference type="InterPro" id="IPR003961">
    <property type="entry name" value="FN3_dom"/>
</dbReference>
<dbReference type="InterPro" id="IPR036116">
    <property type="entry name" value="FN3_sf"/>
</dbReference>
<keyword evidence="2" id="KW-0119">Carbohydrate metabolism</keyword>
<evidence type="ECO:0000313" key="8">
    <source>
        <dbReference type="EMBL" id="GIJ72724.1"/>
    </source>
</evidence>
<dbReference type="GO" id="GO:0000272">
    <property type="term" value="P:polysaccharide catabolic process"/>
    <property type="evidence" value="ECO:0007669"/>
    <property type="project" value="UniProtKB-KW"/>
</dbReference>
<dbReference type="PROSITE" id="PS50853">
    <property type="entry name" value="FN3"/>
    <property type="match status" value="2"/>
</dbReference>
<comment type="caution">
    <text evidence="8">The sequence shown here is derived from an EMBL/GenBank/DDBJ whole genome shotgun (WGS) entry which is preliminary data.</text>
</comment>
<feature type="chain" id="PRO_5035271286" description="Fibronectin type III domain protein" evidence="5">
    <location>
        <begin position="26"/>
        <end position="330"/>
    </location>
</feature>
<name>A0A8J3ZYQ3_9ACTN</name>
<evidence type="ECO:0000256" key="5">
    <source>
        <dbReference type="SAM" id="SignalP"/>
    </source>
</evidence>
<dbReference type="RefSeq" id="WP_203932578.1">
    <property type="nucleotide sequence ID" value="NZ_BOPH01000105.1"/>
</dbReference>
<reference evidence="8" key="1">
    <citation type="submission" date="2021-01" db="EMBL/GenBank/DDBJ databases">
        <title>Whole genome shotgun sequence of Virgisporangium ochraceum NBRC 16418.</title>
        <authorList>
            <person name="Komaki H."/>
            <person name="Tamura T."/>
        </authorList>
    </citation>
    <scope>NUCLEOTIDE SEQUENCE</scope>
    <source>
        <strain evidence="8">NBRC 16418</strain>
    </source>
</reference>
<evidence type="ECO:0000256" key="4">
    <source>
        <dbReference type="ARBA" id="ARBA00023326"/>
    </source>
</evidence>
<dbReference type="Pfam" id="PF00041">
    <property type="entry name" value="fn3"/>
    <property type="match status" value="1"/>
</dbReference>
<dbReference type="Gene3D" id="2.60.40.10">
    <property type="entry name" value="Immunoglobulins"/>
    <property type="match status" value="2"/>
</dbReference>
<keyword evidence="3" id="KW-0378">Hydrolase</keyword>
<gene>
    <name evidence="8" type="ORF">Voc01_076410</name>
</gene>
<evidence type="ECO:0000259" key="6">
    <source>
        <dbReference type="PROSITE" id="PS50853"/>
    </source>
</evidence>
<evidence type="ECO:0000259" key="7">
    <source>
        <dbReference type="PROSITE" id="PS51173"/>
    </source>
</evidence>
<evidence type="ECO:0000256" key="3">
    <source>
        <dbReference type="ARBA" id="ARBA00023295"/>
    </source>
</evidence>
<dbReference type="SMART" id="SM00060">
    <property type="entry name" value="FN3"/>
    <property type="match status" value="2"/>
</dbReference>
<keyword evidence="5" id="KW-0732">Signal</keyword>
<evidence type="ECO:0000256" key="1">
    <source>
        <dbReference type="ARBA" id="ARBA00022737"/>
    </source>
</evidence>
<feature type="domain" description="CBM2" evidence="7">
    <location>
        <begin position="221"/>
        <end position="330"/>
    </location>
</feature>
<keyword evidence="4" id="KW-0624">Polysaccharide degradation</keyword>
<feature type="domain" description="Fibronectin type-III" evidence="6">
    <location>
        <begin position="30"/>
        <end position="119"/>
    </location>
</feature>
<sequence>MRRIGTVVATSLLVLVTSTPGRADASPPRFPGPPTVSELTLNSALLTWQPPDTDPAPAYYDIYRIVDGQEHTYNGSYTTSLRLASLAPNTSYTFVIGVRPQAGHNGLRSPAVTFRTPSAPVESNPPTAPGTPVVTDVAPGRLTLTWAASLDDSGIDRYLVYLSGFGQTVLHSVTVVYPGNPGTTWTDTRTLPDYDYEFHLVAVDHAGNRSAPSAPVNVRTPPLPGGSCRAAVQITQAGGGRYSAVLTIVNTGGSVDVHTIRATLPPGQHNDPMASWNFVQLGNELVYAYSGWSGGFPSGGRKQLPFVIRYDGAPVPPTGWRLNGQLCTAL</sequence>
<feature type="signal peptide" evidence="5">
    <location>
        <begin position="1"/>
        <end position="25"/>
    </location>
</feature>
<dbReference type="Proteomes" id="UP000635606">
    <property type="component" value="Unassembled WGS sequence"/>
</dbReference>
<evidence type="ECO:0000256" key="2">
    <source>
        <dbReference type="ARBA" id="ARBA00023277"/>
    </source>
</evidence>